<organism evidence="10 11">
    <name type="scientific">Exobacillus caeni</name>
    <dbReference type="NCBI Taxonomy" id="2574798"/>
    <lineage>
        <taxon>Bacteria</taxon>
        <taxon>Bacillati</taxon>
        <taxon>Bacillota</taxon>
        <taxon>Bacilli</taxon>
        <taxon>Bacillales</taxon>
        <taxon>Guptibacillaceae</taxon>
        <taxon>Exobacillus</taxon>
    </lineage>
</organism>
<feature type="transmembrane region" description="Helical" evidence="9">
    <location>
        <begin position="298"/>
        <end position="319"/>
    </location>
</feature>
<dbReference type="RefSeq" id="WP_138129124.1">
    <property type="nucleotide sequence ID" value="NZ_SWLG01000023.1"/>
</dbReference>
<dbReference type="PRINTS" id="PR00175">
    <property type="entry name" value="NAALASMPORT"/>
</dbReference>
<feature type="transmembrane region" description="Helical" evidence="9">
    <location>
        <begin position="210"/>
        <end position="231"/>
    </location>
</feature>
<comment type="subcellular location">
    <subcellularLocation>
        <location evidence="1 9">Cell membrane</location>
        <topology evidence="1 9">Multi-pass membrane protein</topology>
    </subcellularLocation>
</comment>
<dbReference type="PANTHER" id="PTHR30330">
    <property type="entry name" value="AGSS FAMILY TRANSPORTER, SODIUM-ALANINE"/>
    <property type="match status" value="1"/>
</dbReference>
<dbReference type="AlphaFoldDB" id="A0A5R9EXY5"/>
<evidence type="ECO:0000256" key="9">
    <source>
        <dbReference type="RuleBase" id="RU363064"/>
    </source>
</evidence>
<evidence type="ECO:0000256" key="7">
    <source>
        <dbReference type="ARBA" id="ARBA00022989"/>
    </source>
</evidence>
<evidence type="ECO:0000256" key="4">
    <source>
        <dbReference type="ARBA" id="ARBA00022475"/>
    </source>
</evidence>
<sequence length="472" mass="51041">MSIAIDFLNNILWSYVLIAALLGIGLYFTFKLKFIQFRYIGEMIRVLFDKSTVTDGKRSISSFKSFCIGAATRIGTGNLAGVAVAIGLGGPGAIFWMWLVALLGGATSFVESTLAQVYKVKDKYSYRGGPAYYLQKGLNMRWLGIIFAVLIAVTFGLIFNSVQSNTISFAFENAFGINRFVVGIVLSVLTAAIIFGGVQRIANFSATVVPLMAAVFVILSLVVVLTNLSALPAVFKLIIGSAFGFEEAFGGAIGAAIMNGVKRGLFSNEAGMGSAPNAAATATVSHPAKQGFIQTLGVFFDTIIICTATAFIILLSDVYQSGNVEGIQLLQNSLDTHIGGWASIFIAVSIFLFAFSSIIGSYYYGETNLEFIKKNYLSLFIFRLATIGMVMFGSLASLGLVWSLADLFMALMTLINLFAVAMLSKVAIKVLKDYQSQRKLGKEPTFDPQKLGIDNAECWEEEDAEKKKEMVV</sequence>
<keyword evidence="6 9" id="KW-0769">Symport</keyword>
<keyword evidence="5 9" id="KW-0812">Transmembrane</keyword>
<dbReference type="Proteomes" id="UP000308230">
    <property type="component" value="Unassembled WGS sequence"/>
</dbReference>
<dbReference type="FunFam" id="1.20.1740.10:FF:000004">
    <property type="entry name" value="Sodium:alanine symporter family protein"/>
    <property type="match status" value="1"/>
</dbReference>
<evidence type="ECO:0000313" key="11">
    <source>
        <dbReference type="Proteomes" id="UP000308230"/>
    </source>
</evidence>
<dbReference type="OrthoDB" id="9804874at2"/>
<dbReference type="NCBIfam" id="TIGR00835">
    <property type="entry name" value="agcS"/>
    <property type="match status" value="1"/>
</dbReference>
<keyword evidence="3 9" id="KW-0813">Transport</keyword>
<gene>
    <name evidence="10" type="ORF">FCL54_20905</name>
</gene>
<dbReference type="InterPro" id="IPR001463">
    <property type="entry name" value="Na/Ala_symport"/>
</dbReference>
<feature type="transmembrane region" description="Helical" evidence="9">
    <location>
        <begin position="376"/>
        <end position="401"/>
    </location>
</feature>
<keyword evidence="8 9" id="KW-0472">Membrane</keyword>
<evidence type="ECO:0000256" key="6">
    <source>
        <dbReference type="ARBA" id="ARBA00022847"/>
    </source>
</evidence>
<keyword evidence="4 9" id="KW-1003">Cell membrane</keyword>
<accession>A0A5R9EXY5</accession>
<dbReference type="GO" id="GO:0005886">
    <property type="term" value="C:plasma membrane"/>
    <property type="evidence" value="ECO:0007669"/>
    <property type="project" value="UniProtKB-SubCell"/>
</dbReference>
<feature type="transmembrane region" description="Helical" evidence="9">
    <location>
        <begin position="139"/>
        <end position="159"/>
    </location>
</feature>
<keyword evidence="11" id="KW-1185">Reference proteome</keyword>
<feature type="transmembrane region" description="Helical" evidence="9">
    <location>
        <begin position="339"/>
        <end position="364"/>
    </location>
</feature>
<feature type="transmembrane region" description="Helical" evidence="9">
    <location>
        <begin position="407"/>
        <end position="428"/>
    </location>
</feature>
<evidence type="ECO:0000256" key="8">
    <source>
        <dbReference type="ARBA" id="ARBA00023136"/>
    </source>
</evidence>
<evidence type="ECO:0000256" key="3">
    <source>
        <dbReference type="ARBA" id="ARBA00022448"/>
    </source>
</evidence>
<protein>
    <submittedName>
        <fullName evidence="10">Alanine:cation symporter family protein</fullName>
    </submittedName>
</protein>
<name>A0A5R9EXY5_9BACL</name>
<dbReference type="Pfam" id="PF01235">
    <property type="entry name" value="Na_Ala_symp"/>
    <property type="match status" value="1"/>
</dbReference>
<evidence type="ECO:0000256" key="2">
    <source>
        <dbReference type="ARBA" id="ARBA00009261"/>
    </source>
</evidence>
<evidence type="ECO:0000313" key="10">
    <source>
        <dbReference type="EMBL" id="TLS35349.1"/>
    </source>
</evidence>
<feature type="transmembrane region" description="Helical" evidence="9">
    <location>
        <begin position="12"/>
        <end position="30"/>
    </location>
</feature>
<comment type="similarity">
    <text evidence="2 9">Belongs to the alanine or glycine:cation symporter (AGCS) (TC 2.A.25) family.</text>
</comment>
<proteinExistence type="inferred from homology"/>
<comment type="caution">
    <text evidence="10">The sequence shown here is derived from an EMBL/GenBank/DDBJ whole genome shotgun (WGS) entry which is preliminary data.</text>
</comment>
<dbReference type="Gene3D" id="1.20.1740.10">
    <property type="entry name" value="Amino acid/polyamine transporter I"/>
    <property type="match status" value="1"/>
</dbReference>
<keyword evidence="7 9" id="KW-1133">Transmembrane helix</keyword>
<dbReference type="EMBL" id="SWLG01000023">
    <property type="protein sequence ID" value="TLS35349.1"/>
    <property type="molecule type" value="Genomic_DNA"/>
</dbReference>
<dbReference type="PROSITE" id="PS00873">
    <property type="entry name" value="NA_ALANINE_SYMP"/>
    <property type="match status" value="1"/>
</dbReference>
<feature type="transmembrane region" description="Helical" evidence="9">
    <location>
        <begin position="179"/>
        <end position="198"/>
    </location>
</feature>
<reference evidence="10 11" key="1">
    <citation type="submission" date="2019-04" db="EMBL/GenBank/DDBJ databases">
        <title>Bacillus caeni sp. nov., a bacterium isolated from mangrove sediment.</title>
        <authorList>
            <person name="Huang H."/>
            <person name="Mo K."/>
            <person name="Hu Y."/>
        </authorList>
    </citation>
    <scope>NUCLEOTIDE SEQUENCE [LARGE SCALE GENOMIC DNA]</scope>
    <source>
        <strain evidence="10 11">HB172195</strain>
    </source>
</reference>
<dbReference type="GO" id="GO:0005283">
    <property type="term" value="F:amino acid:sodium symporter activity"/>
    <property type="evidence" value="ECO:0007669"/>
    <property type="project" value="InterPro"/>
</dbReference>
<evidence type="ECO:0000256" key="1">
    <source>
        <dbReference type="ARBA" id="ARBA00004651"/>
    </source>
</evidence>
<evidence type="ECO:0000256" key="5">
    <source>
        <dbReference type="ARBA" id="ARBA00022692"/>
    </source>
</evidence>
<dbReference type="PANTHER" id="PTHR30330:SF1">
    <property type="entry name" value="AMINO-ACID CARRIER PROTEIN ALST"/>
    <property type="match status" value="1"/>
</dbReference>